<accession>A0ABU5UGV3</accession>
<dbReference type="Proteomes" id="UP001302120">
    <property type="component" value="Unassembled WGS sequence"/>
</dbReference>
<dbReference type="RefSeq" id="WP_323197098.1">
    <property type="nucleotide sequence ID" value="NZ_JAYGHG010000028.1"/>
</dbReference>
<evidence type="ECO:0000313" key="2">
    <source>
        <dbReference type="Proteomes" id="UP001302120"/>
    </source>
</evidence>
<protein>
    <submittedName>
        <fullName evidence="1">Uncharacterized protein</fullName>
    </submittedName>
</protein>
<gene>
    <name evidence="1" type="ORF">VB620_15745</name>
</gene>
<organism evidence="1 2">
    <name type="scientific">Nodularia harveyana UHCC-0300</name>
    <dbReference type="NCBI Taxonomy" id="2974287"/>
    <lineage>
        <taxon>Bacteria</taxon>
        <taxon>Bacillati</taxon>
        <taxon>Cyanobacteriota</taxon>
        <taxon>Cyanophyceae</taxon>
        <taxon>Nostocales</taxon>
        <taxon>Nodulariaceae</taxon>
        <taxon>Nodularia</taxon>
    </lineage>
</organism>
<keyword evidence="2" id="KW-1185">Reference proteome</keyword>
<reference evidence="1 2" key="1">
    <citation type="submission" date="2023-12" db="EMBL/GenBank/DDBJ databases">
        <title>Baltic Sea Cyanobacteria.</title>
        <authorList>
            <person name="Delbaje E."/>
            <person name="Fewer D.P."/>
            <person name="Shishido T.K."/>
        </authorList>
    </citation>
    <scope>NUCLEOTIDE SEQUENCE [LARGE SCALE GENOMIC DNA]</scope>
    <source>
        <strain evidence="1 2">UHCC-0300</strain>
    </source>
</reference>
<sequence length="43" mass="4885">MSISTWLDLILYCLSSDRIEAELQNLAHSERNVEEIAIAIVHS</sequence>
<proteinExistence type="predicted"/>
<evidence type="ECO:0000313" key="1">
    <source>
        <dbReference type="EMBL" id="MEA5582788.1"/>
    </source>
</evidence>
<dbReference type="EMBL" id="JAYGHG010000028">
    <property type="protein sequence ID" value="MEA5582788.1"/>
    <property type="molecule type" value="Genomic_DNA"/>
</dbReference>
<name>A0ABU5UGV3_9CYAN</name>
<comment type="caution">
    <text evidence="1">The sequence shown here is derived from an EMBL/GenBank/DDBJ whole genome shotgun (WGS) entry which is preliminary data.</text>
</comment>